<organism evidence="5 6">
    <name type="scientific">Rubripirellula lacrimiformis</name>
    <dbReference type="NCBI Taxonomy" id="1930273"/>
    <lineage>
        <taxon>Bacteria</taxon>
        <taxon>Pseudomonadati</taxon>
        <taxon>Planctomycetota</taxon>
        <taxon>Planctomycetia</taxon>
        <taxon>Pirellulales</taxon>
        <taxon>Pirellulaceae</taxon>
        <taxon>Rubripirellula</taxon>
    </lineage>
</organism>
<dbReference type="Proteomes" id="UP000318538">
    <property type="component" value="Chromosome"/>
</dbReference>
<keyword evidence="1 5" id="KW-0378">Hydrolase</keyword>
<name>A0A517N5B5_9BACT</name>
<keyword evidence="5" id="KW-0858">Xylan degradation</keyword>
<evidence type="ECO:0000313" key="6">
    <source>
        <dbReference type="Proteomes" id="UP000318538"/>
    </source>
</evidence>
<keyword evidence="5" id="KW-0326">Glycosidase</keyword>
<dbReference type="EMBL" id="CP036525">
    <property type="protein sequence ID" value="QDT02332.1"/>
    <property type="molecule type" value="Genomic_DNA"/>
</dbReference>
<protein>
    <submittedName>
        <fullName evidence="5">Endo-1,4-beta-xylanase</fullName>
        <ecNumber evidence="5">3.2.1.8</ecNumber>
    </submittedName>
</protein>
<dbReference type="GO" id="GO:0031176">
    <property type="term" value="F:endo-1,4-beta-xylanase activity"/>
    <property type="evidence" value="ECO:0007669"/>
    <property type="project" value="UniProtKB-EC"/>
</dbReference>
<dbReference type="InterPro" id="IPR017853">
    <property type="entry name" value="GH"/>
</dbReference>
<dbReference type="KEGG" id="rlc:K227x_07080"/>
<dbReference type="Pfam" id="PF00331">
    <property type="entry name" value="Glyco_hydro_10"/>
    <property type="match status" value="1"/>
</dbReference>
<accession>A0A517N5B5</accession>
<keyword evidence="3" id="KW-0624">Polysaccharide degradation</keyword>
<evidence type="ECO:0000259" key="4">
    <source>
        <dbReference type="PROSITE" id="PS51760"/>
    </source>
</evidence>
<dbReference type="SUPFAM" id="SSF51445">
    <property type="entry name" value="(Trans)glycosidases"/>
    <property type="match status" value="1"/>
</dbReference>
<feature type="domain" description="GH10" evidence="4">
    <location>
        <begin position="1"/>
        <end position="119"/>
    </location>
</feature>
<gene>
    <name evidence="5" type="primary">xynA_1</name>
    <name evidence="5" type="ORF">K227x_07080</name>
</gene>
<keyword evidence="2" id="KW-0119">Carbohydrate metabolism</keyword>
<evidence type="ECO:0000256" key="3">
    <source>
        <dbReference type="ARBA" id="ARBA00023326"/>
    </source>
</evidence>
<evidence type="ECO:0000256" key="1">
    <source>
        <dbReference type="ARBA" id="ARBA00022801"/>
    </source>
</evidence>
<proteinExistence type="predicted"/>
<dbReference type="GO" id="GO:0045493">
    <property type="term" value="P:xylan catabolic process"/>
    <property type="evidence" value="ECO:0007669"/>
    <property type="project" value="UniProtKB-KW"/>
</dbReference>
<reference evidence="5 6" key="1">
    <citation type="submission" date="2019-02" db="EMBL/GenBank/DDBJ databases">
        <title>Deep-cultivation of Planctomycetes and their phenomic and genomic characterization uncovers novel biology.</title>
        <authorList>
            <person name="Wiegand S."/>
            <person name="Jogler M."/>
            <person name="Boedeker C."/>
            <person name="Pinto D."/>
            <person name="Vollmers J."/>
            <person name="Rivas-Marin E."/>
            <person name="Kohn T."/>
            <person name="Peeters S.H."/>
            <person name="Heuer A."/>
            <person name="Rast P."/>
            <person name="Oberbeckmann S."/>
            <person name="Bunk B."/>
            <person name="Jeske O."/>
            <person name="Meyerdierks A."/>
            <person name="Storesund J.E."/>
            <person name="Kallscheuer N."/>
            <person name="Luecker S."/>
            <person name="Lage O.M."/>
            <person name="Pohl T."/>
            <person name="Merkel B.J."/>
            <person name="Hornburger P."/>
            <person name="Mueller R.-W."/>
            <person name="Bruemmer F."/>
            <person name="Labrenz M."/>
            <person name="Spormann A.M."/>
            <person name="Op den Camp H."/>
            <person name="Overmann J."/>
            <person name="Amann R."/>
            <person name="Jetten M.S.M."/>
            <person name="Mascher T."/>
            <person name="Medema M.H."/>
            <person name="Devos D.P."/>
            <person name="Kaster A.-K."/>
            <person name="Ovreas L."/>
            <person name="Rohde M."/>
            <person name="Galperin M.Y."/>
            <person name="Jogler C."/>
        </authorList>
    </citation>
    <scope>NUCLEOTIDE SEQUENCE [LARGE SCALE GENOMIC DNA]</scope>
    <source>
        <strain evidence="5 6">K22_7</strain>
    </source>
</reference>
<dbReference type="EC" id="3.2.1.8" evidence="5"/>
<dbReference type="InterPro" id="IPR001000">
    <property type="entry name" value="GH10_dom"/>
</dbReference>
<evidence type="ECO:0000256" key="2">
    <source>
        <dbReference type="ARBA" id="ARBA00023277"/>
    </source>
</evidence>
<evidence type="ECO:0000313" key="5">
    <source>
        <dbReference type="EMBL" id="QDT02332.1"/>
    </source>
</evidence>
<dbReference type="Gene3D" id="3.20.20.80">
    <property type="entry name" value="Glycosidases"/>
    <property type="match status" value="1"/>
</dbReference>
<dbReference type="AlphaFoldDB" id="A0A517N5B5"/>
<sequence>MTAHCHTLVWHQQTPDRFFQGGDKEVIKQRMKNHIETLVGRYKGKLQSWGVVIEAINDGGDARSAKTENLLDSKWMQTLGPKFLTLAFYFSHATDPKLFSITTTTTLSRGQSTKAGWHC</sequence>
<dbReference type="PROSITE" id="PS51760">
    <property type="entry name" value="GH10_2"/>
    <property type="match status" value="1"/>
</dbReference>
<keyword evidence="6" id="KW-1185">Reference proteome</keyword>